<dbReference type="InterPro" id="IPR032675">
    <property type="entry name" value="LRR_dom_sf"/>
</dbReference>
<evidence type="ECO:0000313" key="2">
    <source>
        <dbReference type="EMBL" id="EGV17812.1"/>
    </source>
</evidence>
<gene>
    <name evidence="2" type="ORF">ThimaDRAFT_2871</name>
</gene>
<feature type="transmembrane region" description="Helical" evidence="1">
    <location>
        <begin position="6"/>
        <end position="28"/>
    </location>
</feature>
<accession>F9UD68</accession>
<dbReference type="Gene3D" id="3.80.10.10">
    <property type="entry name" value="Ribonuclease Inhibitor"/>
    <property type="match status" value="1"/>
</dbReference>
<organism evidence="2 3">
    <name type="scientific">Thiocapsa marina 5811</name>
    <dbReference type="NCBI Taxonomy" id="768671"/>
    <lineage>
        <taxon>Bacteria</taxon>
        <taxon>Pseudomonadati</taxon>
        <taxon>Pseudomonadota</taxon>
        <taxon>Gammaproteobacteria</taxon>
        <taxon>Chromatiales</taxon>
        <taxon>Chromatiaceae</taxon>
        <taxon>Thiocapsa</taxon>
    </lineage>
</organism>
<dbReference type="RefSeq" id="WP_007193743.1">
    <property type="nucleotide sequence ID" value="NZ_AFWV01000009.1"/>
</dbReference>
<dbReference type="STRING" id="768671.ThimaDRAFT_2871"/>
<reference evidence="2 3" key="1">
    <citation type="submission" date="2011-06" db="EMBL/GenBank/DDBJ databases">
        <title>The draft genome of Thiocapsa marina 5811.</title>
        <authorList>
            <consortium name="US DOE Joint Genome Institute (JGI-PGF)"/>
            <person name="Lucas S."/>
            <person name="Han J."/>
            <person name="Cheng J.-F."/>
            <person name="Goodwin L."/>
            <person name="Pitluck S."/>
            <person name="Peters L."/>
            <person name="Land M.L."/>
            <person name="Hauser L."/>
            <person name="Vogl K."/>
            <person name="Liu Z."/>
            <person name="Imhoff J."/>
            <person name="Thiel V."/>
            <person name="Frigaard N.-U."/>
            <person name="Bryant D."/>
            <person name="Woyke T.J."/>
        </authorList>
    </citation>
    <scope>NUCLEOTIDE SEQUENCE [LARGE SCALE GENOMIC DNA]</scope>
    <source>
        <strain evidence="2 3">5811</strain>
    </source>
</reference>
<proteinExistence type="predicted"/>
<protein>
    <recommendedName>
        <fullName evidence="4">Leucine Rich repeats (2 copies)</fullName>
    </recommendedName>
</protein>
<keyword evidence="1" id="KW-0472">Membrane</keyword>
<dbReference type="EMBL" id="AFWV01000009">
    <property type="protein sequence ID" value="EGV17812.1"/>
    <property type="molecule type" value="Genomic_DNA"/>
</dbReference>
<keyword evidence="1" id="KW-0812">Transmembrane</keyword>
<evidence type="ECO:0000256" key="1">
    <source>
        <dbReference type="SAM" id="Phobius"/>
    </source>
</evidence>
<dbReference type="OrthoDB" id="5741158at2"/>
<evidence type="ECO:0008006" key="4">
    <source>
        <dbReference type="Google" id="ProtNLM"/>
    </source>
</evidence>
<dbReference type="eggNOG" id="ENOG50341W2">
    <property type="taxonomic scope" value="Bacteria"/>
</dbReference>
<keyword evidence="1" id="KW-1133">Transmembrane helix</keyword>
<dbReference type="SUPFAM" id="SSF52047">
    <property type="entry name" value="RNI-like"/>
    <property type="match status" value="1"/>
</dbReference>
<feature type="transmembrane region" description="Helical" evidence="1">
    <location>
        <begin position="35"/>
        <end position="55"/>
    </location>
</feature>
<evidence type="ECO:0000313" key="3">
    <source>
        <dbReference type="Proteomes" id="UP000005459"/>
    </source>
</evidence>
<keyword evidence="3" id="KW-1185">Reference proteome</keyword>
<dbReference type="Proteomes" id="UP000005459">
    <property type="component" value="Unassembled WGS sequence"/>
</dbReference>
<name>F9UD68_9GAMM</name>
<sequence length="219" mass="23924">MNESYLFMATLTGFGLLAVSWIWFAVVAWRRSRPWGVAVALFPPAGLLFAVGRFHAARGPLVLGLAGLLLAAGPPVVNRLLPVDLGPRDVLVDGERHITLTGWDRHDYRVLEGATDVVVLQMANPDVTDETLALLAGMDRLRELDLNDSGVTDAGLARLAASTRLERLRLANTGITDAAFRAFLMPHPRLLELDLRGTSVSAETLSEWRKAKPGRRGLR</sequence>
<dbReference type="AlphaFoldDB" id="F9UD68"/>